<keyword evidence="4" id="KW-0732">Signal</keyword>
<dbReference type="InterPro" id="IPR029030">
    <property type="entry name" value="Caspase-like_dom_sf"/>
</dbReference>
<evidence type="ECO:0000256" key="2">
    <source>
        <dbReference type="ARBA" id="ARBA00022737"/>
    </source>
</evidence>
<evidence type="ECO:0000313" key="6">
    <source>
        <dbReference type="EMBL" id="SDE38321.1"/>
    </source>
</evidence>
<dbReference type="InterPro" id="IPR036322">
    <property type="entry name" value="WD40_repeat_dom_sf"/>
</dbReference>
<dbReference type="InterPro" id="IPR011600">
    <property type="entry name" value="Pept_C14_caspase"/>
</dbReference>
<dbReference type="Proteomes" id="UP000199412">
    <property type="component" value="Unassembled WGS sequence"/>
</dbReference>
<dbReference type="STRING" id="69960.SAMN05421720_10665"/>
<dbReference type="OrthoDB" id="235631at2"/>
<dbReference type="SUPFAM" id="SSF50978">
    <property type="entry name" value="WD40 repeat-like"/>
    <property type="match status" value="1"/>
</dbReference>
<dbReference type="GO" id="GO:0004197">
    <property type="term" value="F:cysteine-type endopeptidase activity"/>
    <property type="evidence" value="ECO:0007669"/>
    <property type="project" value="InterPro"/>
</dbReference>
<dbReference type="PANTHER" id="PTHR44019">
    <property type="entry name" value="WD REPEAT-CONTAINING PROTEIN 55"/>
    <property type="match status" value="1"/>
</dbReference>
<dbReference type="Gene3D" id="2.130.10.10">
    <property type="entry name" value="YVTN repeat-like/Quinoprotein amine dehydrogenase"/>
    <property type="match status" value="2"/>
</dbReference>
<dbReference type="Pfam" id="PF00400">
    <property type="entry name" value="WD40"/>
    <property type="match status" value="1"/>
</dbReference>
<evidence type="ECO:0000256" key="4">
    <source>
        <dbReference type="SAM" id="SignalP"/>
    </source>
</evidence>
<dbReference type="RefSeq" id="WP_092785550.1">
    <property type="nucleotide sequence ID" value="NZ_FNAP01000006.1"/>
</dbReference>
<gene>
    <name evidence="6" type="ORF">SAMN05421720_10665</name>
</gene>
<dbReference type="EMBL" id="FNAP01000006">
    <property type="protein sequence ID" value="SDE38321.1"/>
    <property type="molecule type" value="Genomic_DNA"/>
</dbReference>
<feature type="signal peptide" evidence="4">
    <location>
        <begin position="1"/>
        <end position="23"/>
    </location>
</feature>
<dbReference type="SMART" id="SM00320">
    <property type="entry name" value="WD40"/>
    <property type="match status" value="5"/>
</dbReference>
<proteinExistence type="predicted"/>
<reference evidence="6 7" key="1">
    <citation type="submission" date="2016-10" db="EMBL/GenBank/DDBJ databases">
        <authorList>
            <person name="de Groot N.N."/>
        </authorList>
    </citation>
    <scope>NUCLEOTIDE SEQUENCE [LARGE SCALE GENOMIC DNA]</scope>
    <source>
        <strain evidence="6 7">ATCC 700224</strain>
    </source>
</reference>
<accession>A0A1G7CGC7</accession>
<evidence type="ECO:0000313" key="7">
    <source>
        <dbReference type="Proteomes" id="UP000199412"/>
    </source>
</evidence>
<dbReference type="AlphaFoldDB" id="A0A1G7CGC7"/>
<keyword evidence="2" id="KW-0677">Repeat</keyword>
<evidence type="ECO:0000259" key="5">
    <source>
        <dbReference type="Pfam" id="PF00656"/>
    </source>
</evidence>
<dbReference type="SUPFAM" id="SSF52129">
    <property type="entry name" value="Caspase-like"/>
    <property type="match status" value="1"/>
</dbReference>
<dbReference type="InterPro" id="IPR050505">
    <property type="entry name" value="WDR55/POC1"/>
</dbReference>
<organism evidence="6 7">
    <name type="scientific">Rhodospira trueperi</name>
    <dbReference type="NCBI Taxonomy" id="69960"/>
    <lineage>
        <taxon>Bacteria</taxon>
        <taxon>Pseudomonadati</taxon>
        <taxon>Pseudomonadota</taxon>
        <taxon>Alphaproteobacteria</taxon>
        <taxon>Rhodospirillales</taxon>
        <taxon>Rhodospirillaceae</taxon>
        <taxon>Rhodospira</taxon>
    </lineage>
</organism>
<feature type="chain" id="PRO_5011666523" evidence="4">
    <location>
        <begin position="24"/>
        <end position="793"/>
    </location>
</feature>
<evidence type="ECO:0000256" key="3">
    <source>
        <dbReference type="SAM" id="MobiDB-lite"/>
    </source>
</evidence>
<evidence type="ECO:0000256" key="1">
    <source>
        <dbReference type="ARBA" id="ARBA00022574"/>
    </source>
</evidence>
<dbReference type="Gene3D" id="3.40.50.1460">
    <property type="match status" value="1"/>
</dbReference>
<dbReference type="InterPro" id="IPR015943">
    <property type="entry name" value="WD40/YVTN_repeat-like_dom_sf"/>
</dbReference>
<dbReference type="Pfam" id="PF00656">
    <property type="entry name" value="Peptidase_C14"/>
    <property type="match status" value="1"/>
</dbReference>
<feature type="region of interest" description="Disordered" evidence="3">
    <location>
        <begin position="287"/>
        <end position="311"/>
    </location>
</feature>
<dbReference type="PANTHER" id="PTHR44019:SF8">
    <property type="entry name" value="POC1 CENTRIOLAR PROTEIN HOMOLOG"/>
    <property type="match status" value="1"/>
</dbReference>
<keyword evidence="1" id="KW-0853">WD repeat</keyword>
<feature type="domain" description="Peptidase C14 caspase" evidence="5">
    <location>
        <begin position="534"/>
        <end position="727"/>
    </location>
</feature>
<dbReference type="GO" id="GO:0006508">
    <property type="term" value="P:proteolysis"/>
    <property type="evidence" value="ECO:0007669"/>
    <property type="project" value="InterPro"/>
</dbReference>
<dbReference type="InterPro" id="IPR001680">
    <property type="entry name" value="WD40_rpt"/>
</dbReference>
<keyword evidence="7" id="KW-1185">Reference proteome</keyword>
<sequence>MRRDMPRALACLAVILMATAGTAVPESADAQTSVLRNSTRTLGRTIQSQTRTIFRPTLQVRGNLGPVRGLDINPEWTHGATVLGNGDLALWDLREGAEAQRLPASAVGPVRDIHVGPNGRFVLVGSTSGQARLVPAPGSGAIAALPAAAASGVGAVNISPDGRQAVIGRSDGTVLGVTIASGQMQTLHRGTGAVTHVASANGPLFAAAFADGSLVLGQAGAARAVRPAATVSALAMASDGRVVVGTANGTVEIWDAAGGQRLSSSRPHSARVTAVAAAPGGLAVSGDEAGGLARHRGGQATSAPSPVPGPINDVAIRSGPDRIMAASADGTVHVLDGQSFRQLARMISNAGGWVVVSPEGRYDGAIDTYKDIVWSTPVADLPVDRLASTHYEPGLLTKSVQPNMTLSTRPAGSISEEIRLPPEVTMSVSPSQGVSPGQTLTVTVTAVNRSDSTRPDIRLFNNDKRVRPEAVVGDISESSDGVSRTMTFAVPATAGANALSAVAAGWQGITSDPATASVQAAGATSGGQLYLTSVGVNAYRASGLQPLTFAVADARSVSRLFQGGVRTPYAGVRQTLLTDGQATKGGIRAHLQSLQTLTGNDVLILYLAGHGKALGSDWYFLPADLSSATESGVRSQGVSARELADLLRRIPAQKMLLLVDACGAGAALAQFDGFEQRRFLDSLSRETGVHVLTATRAGQEAPEYEILGHGLFTYAFLQGLGEGGSAQRADRAPRDGQVTVAEIKSYVEDAVPVVVQKLEDQLLAHAATRGGISGRTMVTPVGISQGADFVLAR</sequence>
<name>A0A1G7CGC7_9PROT</name>
<protein>
    <submittedName>
        <fullName evidence="6">Caspase domain-containing protein</fullName>
    </submittedName>
</protein>